<sequence length="502" mass="53939">MVCSIPSLGLHGVSGYPVTAECDLSGGLPAFTIVGLPDAAVTEARERVRSAIKNCGFAFPVSRITVNLAPAHLKKVGTLYDLPILVGILAAGGQIRLTQPGCAFLGELSLSGQLRPCAGMLPMALAAKQAGIRSLFVPEENAAEATLAQGPAVYPVRDVAQLARHLTGEEPISPAPPWQPGAAVHAGPDFAEVKGQEQVKRALEIAAAGGHNVLMSGPPGSGKSMLARRLPGILPDMTLAESLETTQIHSVMGLTSSRCPLVETRPFRSPHHTISPMGMAGGGSNPRPGEISLAHNGVLFLDELPEFPKEVLEVLRQPLEDGEVQISRAAGSVAYPSRFMLVCAMNPCKCGWYGHPSGRCHCSDAEVKRYLSRLSGPLLDRIDLFVQVDALDFEELSTRQNGESSDQIRQRVNRVRTLQSNRSEASCNAHMGPSELDRFCALDEDCLTLMRGAFARMGLTARSYDRILRVARTIADLDESEAIRPGHLAEALQFRPPEYLRR</sequence>
<dbReference type="InterPro" id="IPR025158">
    <property type="entry name" value="Mg_chelat-rel_C"/>
</dbReference>
<dbReference type="PANTHER" id="PTHR32039">
    <property type="entry name" value="MAGNESIUM-CHELATASE SUBUNIT CHLI"/>
    <property type="match status" value="1"/>
</dbReference>
<evidence type="ECO:0000256" key="1">
    <source>
        <dbReference type="ARBA" id="ARBA00006354"/>
    </source>
</evidence>
<dbReference type="InterPro" id="IPR045006">
    <property type="entry name" value="CHLI-like"/>
</dbReference>
<dbReference type="Pfam" id="PF13541">
    <property type="entry name" value="ChlI"/>
    <property type="match status" value="1"/>
</dbReference>
<dbReference type="AlphaFoldDB" id="A0A8J6M4E0"/>
<dbReference type="InterPro" id="IPR014721">
    <property type="entry name" value="Ribsml_uS5_D2-typ_fold_subgr"/>
</dbReference>
<dbReference type="InterPro" id="IPR003593">
    <property type="entry name" value="AAA+_ATPase"/>
</dbReference>
<comment type="similarity">
    <text evidence="1">Belongs to the Mg-chelatase subunits D/I family. ComM subfamily.</text>
</comment>
<dbReference type="InterPro" id="IPR020568">
    <property type="entry name" value="Ribosomal_Su5_D2-typ_SF"/>
</dbReference>
<comment type="caution">
    <text evidence="3">The sequence shown here is derived from an EMBL/GenBank/DDBJ whole genome shotgun (WGS) entry which is preliminary data.</text>
</comment>
<dbReference type="RefSeq" id="WP_186878747.1">
    <property type="nucleotide sequence ID" value="NZ_JACOPN010000006.1"/>
</dbReference>
<dbReference type="GO" id="GO:0005524">
    <property type="term" value="F:ATP binding"/>
    <property type="evidence" value="ECO:0007669"/>
    <property type="project" value="InterPro"/>
</dbReference>
<dbReference type="InterPro" id="IPR004482">
    <property type="entry name" value="Mg_chelat-rel"/>
</dbReference>
<gene>
    <name evidence="3" type="ORF">H8S55_09300</name>
</gene>
<evidence type="ECO:0000259" key="2">
    <source>
        <dbReference type="SMART" id="SM00382"/>
    </source>
</evidence>
<evidence type="ECO:0000313" key="3">
    <source>
        <dbReference type="EMBL" id="MBC5717513.1"/>
    </source>
</evidence>
<dbReference type="SUPFAM" id="SSF54211">
    <property type="entry name" value="Ribosomal protein S5 domain 2-like"/>
    <property type="match status" value="1"/>
</dbReference>
<dbReference type="Proteomes" id="UP000602260">
    <property type="component" value="Unassembled WGS sequence"/>
</dbReference>
<dbReference type="Pfam" id="PF13335">
    <property type="entry name" value="Mg_chelatase_C"/>
    <property type="match status" value="1"/>
</dbReference>
<proteinExistence type="inferred from homology"/>
<dbReference type="PANTHER" id="PTHR32039:SF7">
    <property type="entry name" value="COMPETENCE PROTEIN COMM"/>
    <property type="match status" value="1"/>
</dbReference>
<evidence type="ECO:0000313" key="4">
    <source>
        <dbReference type="Proteomes" id="UP000602260"/>
    </source>
</evidence>
<dbReference type="SMART" id="SM00382">
    <property type="entry name" value="AAA"/>
    <property type="match status" value="1"/>
</dbReference>
<dbReference type="SUPFAM" id="SSF52540">
    <property type="entry name" value="P-loop containing nucleoside triphosphate hydrolases"/>
    <property type="match status" value="1"/>
</dbReference>
<dbReference type="InterPro" id="IPR000523">
    <property type="entry name" value="Mg_chelatse_chII-like_cat_dom"/>
</dbReference>
<dbReference type="Gene3D" id="3.40.50.300">
    <property type="entry name" value="P-loop containing nucleotide triphosphate hydrolases"/>
    <property type="match status" value="1"/>
</dbReference>
<dbReference type="NCBIfam" id="TIGR00368">
    <property type="entry name" value="YifB family Mg chelatase-like AAA ATPase"/>
    <property type="match status" value="1"/>
</dbReference>
<dbReference type="Gene3D" id="3.30.230.10">
    <property type="match status" value="1"/>
</dbReference>
<keyword evidence="4" id="KW-1185">Reference proteome</keyword>
<protein>
    <submittedName>
        <fullName evidence="3">YifB family Mg chelatase-like AAA ATPase</fullName>
    </submittedName>
</protein>
<dbReference type="EMBL" id="JACOPN010000006">
    <property type="protein sequence ID" value="MBC5717513.1"/>
    <property type="molecule type" value="Genomic_DNA"/>
</dbReference>
<accession>A0A8J6M4E0</accession>
<feature type="domain" description="AAA+ ATPase" evidence="2">
    <location>
        <begin position="209"/>
        <end position="389"/>
    </location>
</feature>
<reference evidence="3" key="1">
    <citation type="submission" date="2020-08" db="EMBL/GenBank/DDBJ databases">
        <title>Genome public.</title>
        <authorList>
            <person name="Liu C."/>
            <person name="Sun Q."/>
        </authorList>
    </citation>
    <scope>NUCLEOTIDE SEQUENCE</scope>
    <source>
        <strain evidence="3">BX5</strain>
    </source>
</reference>
<dbReference type="InterPro" id="IPR027417">
    <property type="entry name" value="P-loop_NTPase"/>
</dbReference>
<dbReference type="Pfam" id="PF01078">
    <property type="entry name" value="Mg_chelatase"/>
    <property type="match status" value="1"/>
</dbReference>
<organism evidence="3 4">
    <name type="scientific">Flintibacter faecis</name>
    <dbReference type="NCBI Taxonomy" id="2763047"/>
    <lineage>
        <taxon>Bacteria</taxon>
        <taxon>Bacillati</taxon>
        <taxon>Bacillota</taxon>
        <taxon>Clostridia</taxon>
        <taxon>Eubacteriales</taxon>
        <taxon>Flintibacter</taxon>
    </lineage>
</organism>
<name>A0A8J6M4E0_9FIRM</name>